<dbReference type="InterPro" id="IPR052373">
    <property type="entry name" value="Gamma-glu_amide_hydrolase"/>
</dbReference>
<dbReference type="InterPro" id="IPR017932">
    <property type="entry name" value="GATase_2_dom"/>
</dbReference>
<protein>
    <submittedName>
        <fullName evidence="3">Nucleophile aminohydrolase</fullName>
    </submittedName>
</protein>
<dbReference type="PANTHER" id="PTHR43187:SF1">
    <property type="entry name" value="GLUTAMINE AMIDOTRANSFERASE DUG3-RELATED"/>
    <property type="match status" value="1"/>
</dbReference>
<organism evidence="3 4">
    <name type="scientific">Neohortaea acidophila</name>
    <dbReference type="NCBI Taxonomy" id="245834"/>
    <lineage>
        <taxon>Eukaryota</taxon>
        <taxon>Fungi</taxon>
        <taxon>Dikarya</taxon>
        <taxon>Ascomycota</taxon>
        <taxon>Pezizomycotina</taxon>
        <taxon>Dothideomycetes</taxon>
        <taxon>Dothideomycetidae</taxon>
        <taxon>Mycosphaerellales</taxon>
        <taxon>Teratosphaeriaceae</taxon>
        <taxon>Neohortaea</taxon>
    </lineage>
</organism>
<dbReference type="RefSeq" id="XP_033590025.1">
    <property type="nucleotide sequence ID" value="XM_033738091.1"/>
</dbReference>
<feature type="domain" description="Glutamine amidotransferase type-2" evidence="2">
    <location>
        <begin position="2"/>
        <end position="342"/>
    </location>
</feature>
<keyword evidence="4" id="KW-1185">Reference proteome</keyword>
<dbReference type="GO" id="GO:0006751">
    <property type="term" value="P:glutathione catabolic process"/>
    <property type="evidence" value="ECO:0007669"/>
    <property type="project" value="TreeGrafter"/>
</dbReference>
<dbReference type="PANTHER" id="PTHR43187">
    <property type="entry name" value="GLUTAMINE AMIDOTRANSFERASE DUG3-RELATED"/>
    <property type="match status" value="1"/>
</dbReference>
<dbReference type="EMBL" id="MU001635">
    <property type="protein sequence ID" value="KAF2483455.1"/>
    <property type="molecule type" value="Genomic_DNA"/>
</dbReference>
<sequence>MCRWFAYISASEPCLLEDVLINPKHSLANQVHDHYLPRLLPHDATPSEEQDAKARNMLFNIDGLGVAWYTSSNSDFERGNTAQKKDEKEGLRPALYKTIQPPMNDMNFRSICANTETRVCFGHIRAASSTAITPVNNHPFVFGRHAFMHNGAVSDFLTICRAVNVKLSDAVFANIFGSTDSEHIAGLYMTYLTNGGDKTSFEKEYPAHEMAAAMHKAIATIIDLQRQIIGDDKRLPNSLNLCATDGVRLVACRFRNHKTSQPPTLYYSSKAGTTLNRKFHDHPDGIKIPGVTDTGKEAAAHGKHVIVASEPSTYKVEDWELIPKNQFIVVEADGEFKLADLPYKTEWAAEDHDTGKKLD</sequence>
<dbReference type="PROSITE" id="PS51278">
    <property type="entry name" value="GATASE_TYPE_2"/>
    <property type="match status" value="1"/>
</dbReference>
<accession>A0A6A6PU72</accession>
<name>A0A6A6PU72_9PEZI</name>
<dbReference type="GO" id="GO:0008242">
    <property type="term" value="F:omega peptidase activity"/>
    <property type="evidence" value="ECO:0007669"/>
    <property type="project" value="TreeGrafter"/>
</dbReference>
<keyword evidence="1" id="KW-0315">Glutamine amidotransferase</keyword>
<dbReference type="Gene3D" id="3.60.20.10">
    <property type="entry name" value="Glutamine Phosphoribosylpyrophosphate, subunit 1, domain 1"/>
    <property type="match status" value="1"/>
</dbReference>
<dbReference type="InterPro" id="IPR026869">
    <property type="entry name" value="EgtC-like"/>
</dbReference>
<gene>
    <name evidence="3" type="ORF">BDY17DRAFT_346031</name>
</gene>
<dbReference type="CDD" id="cd01908">
    <property type="entry name" value="YafJ"/>
    <property type="match status" value="1"/>
</dbReference>
<dbReference type="GeneID" id="54479093"/>
<dbReference type="AlphaFoldDB" id="A0A6A6PU72"/>
<evidence type="ECO:0000256" key="1">
    <source>
        <dbReference type="ARBA" id="ARBA00022962"/>
    </source>
</evidence>
<dbReference type="Pfam" id="PF13230">
    <property type="entry name" value="GATase_4"/>
    <property type="match status" value="1"/>
</dbReference>
<proteinExistence type="predicted"/>
<dbReference type="InterPro" id="IPR029055">
    <property type="entry name" value="Ntn_hydrolases_N"/>
</dbReference>
<dbReference type="GO" id="GO:0005737">
    <property type="term" value="C:cytoplasm"/>
    <property type="evidence" value="ECO:0007669"/>
    <property type="project" value="TreeGrafter"/>
</dbReference>
<evidence type="ECO:0000259" key="2">
    <source>
        <dbReference type="PROSITE" id="PS51278"/>
    </source>
</evidence>
<keyword evidence="3" id="KW-0378">Hydrolase</keyword>
<dbReference type="OrthoDB" id="444432at2759"/>
<evidence type="ECO:0000313" key="4">
    <source>
        <dbReference type="Proteomes" id="UP000799767"/>
    </source>
</evidence>
<dbReference type="Proteomes" id="UP000799767">
    <property type="component" value="Unassembled WGS sequence"/>
</dbReference>
<dbReference type="GO" id="GO:0061672">
    <property type="term" value="C:glutathione hydrolase complex"/>
    <property type="evidence" value="ECO:0007669"/>
    <property type="project" value="TreeGrafter"/>
</dbReference>
<reference evidence="3" key="1">
    <citation type="journal article" date="2020" name="Stud. Mycol.">
        <title>101 Dothideomycetes genomes: a test case for predicting lifestyles and emergence of pathogens.</title>
        <authorList>
            <person name="Haridas S."/>
            <person name="Albert R."/>
            <person name="Binder M."/>
            <person name="Bloem J."/>
            <person name="Labutti K."/>
            <person name="Salamov A."/>
            <person name="Andreopoulos B."/>
            <person name="Baker S."/>
            <person name="Barry K."/>
            <person name="Bills G."/>
            <person name="Bluhm B."/>
            <person name="Cannon C."/>
            <person name="Castanera R."/>
            <person name="Culley D."/>
            <person name="Daum C."/>
            <person name="Ezra D."/>
            <person name="Gonzalez J."/>
            <person name="Henrissat B."/>
            <person name="Kuo A."/>
            <person name="Liang C."/>
            <person name="Lipzen A."/>
            <person name="Lutzoni F."/>
            <person name="Magnuson J."/>
            <person name="Mondo S."/>
            <person name="Nolan M."/>
            <person name="Ohm R."/>
            <person name="Pangilinan J."/>
            <person name="Park H.-J."/>
            <person name="Ramirez L."/>
            <person name="Alfaro M."/>
            <person name="Sun H."/>
            <person name="Tritt A."/>
            <person name="Yoshinaga Y."/>
            <person name="Zwiers L.-H."/>
            <person name="Turgeon B."/>
            <person name="Goodwin S."/>
            <person name="Spatafora J."/>
            <person name="Crous P."/>
            <person name="Grigoriev I."/>
        </authorList>
    </citation>
    <scope>NUCLEOTIDE SEQUENCE</scope>
    <source>
        <strain evidence="3">CBS 113389</strain>
    </source>
</reference>
<evidence type="ECO:0000313" key="3">
    <source>
        <dbReference type="EMBL" id="KAF2483455.1"/>
    </source>
</evidence>
<dbReference type="SUPFAM" id="SSF56235">
    <property type="entry name" value="N-terminal nucleophile aminohydrolases (Ntn hydrolases)"/>
    <property type="match status" value="1"/>
</dbReference>